<accession>A0ABS2QSZ6</accession>
<dbReference type="SUPFAM" id="SSF53335">
    <property type="entry name" value="S-adenosyl-L-methionine-dependent methyltransferases"/>
    <property type="match status" value="1"/>
</dbReference>
<evidence type="ECO:0000313" key="2">
    <source>
        <dbReference type="EMBL" id="MBM7702087.1"/>
    </source>
</evidence>
<keyword evidence="2" id="KW-0830">Ubiquinone</keyword>
<evidence type="ECO:0000313" key="3">
    <source>
        <dbReference type="Proteomes" id="UP000809829"/>
    </source>
</evidence>
<dbReference type="InterPro" id="IPR029063">
    <property type="entry name" value="SAM-dependent_MTases_sf"/>
</dbReference>
<sequence>MNEKENVLHQFGKNAGKYVTSHGHAKGADLAILTEIVKGQSGEQALDIATGGGHVANAIAPFYETVTALDLTPKMLEKAKEFIEGNGYQNVNFVQGDAESLPFSDEHFHTVTCRIAPHHFPNVNLFIQEAHRVTMAGGLFILIDNVAPEQDEYDQFYNMVEKKRDPSHYRALKKTEWMAKLEKEGFRIESMMTFEKTFMFDQWWDMMGLPLKEKEKLNQDMISASKEMMKQFSIKLKNERVQSFQGESALFVARKK</sequence>
<organism evidence="2 3">
    <name type="scientific">Priestia iocasae</name>
    <dbReference type="NCBI Taxonomy" id="2291674"/>
    <lineage>
        <taxon>Bacteria</taxon>
        <taxon>Bacillati</taxon>
        <taxon>Bacillota</taxon>
        <taxon>Bacilli</taxon>
        <taxon>Bacillales</taxon>
        <taxon>Bacillaceae</taxon>
        <taxon>Priestia</taxon>
    </lineage>
</organism>
<dbReference type="CDD" id="cd02440">
    <property type="entry name" value="AdoMet_MTases"/>
    <property type="match status" value="1"/>
</dbReference>
<protein>
    <submittedName>
        <fullName evidence="2">Ubiquinone/menaquinone biosynthesis C-methylase UbiE</fullName>
    </submittedName>
</protein>
<keyword evidence="3" id="KW-1185">Reference proteome</keyword>
<dbReference type="Gene3D" id="3.40.50.150">
    <property type="entry name" value="Vaccinia Virus protein VP39"/>
    <property type="match status" value="1"/>
</dbReference>
<gene>
    <name evidence="2" type="ORF">JOC83_000913</name>
</gene>
<dbReference type="PANTHER" id="PTHR43591">
    <property type="entry name" value="METHYLTRANSFERASE"/>
    <property type="match status" value="1"/>
</dbReference>
<dbReference type="EMBL" id="JAFBFC010000001">
    <property type="protein sequence ID" value="MBM7702087.1"/>
    <property type="molecule type" value="Genomic_DNA"/>
</dbReference>
<dbReference type="Proteomes" id="UP000809829">
    <property type="component" value="Unassembled WGS sequence"/>
</dbReference>
<feature type="domain" description="Methyltransferase type 11" evidence="1">
    <location>
        <begin position="46"/>
        <end position="142"/>
    </location>
</feature>
<reference evidence="2 3" key="1">
    <citation type="submission" date="2021-01" db="EMBL/GenBank/DDBJ databases">
        <title>Genomic Encyclopedia of Type Strains, Phase IV (KMG-IV): sequencing the most valuable type-strain genomes for metagenomic binning, comparative biology and taxonomic classification.</title>
        <authorList>
            <person name="Goeker M."/>
        </authorList>
    </citation>
    <scope>NUCLEOTIDE SEQUENCE [LARGE SCALE GENOMIC DNA]</scope>
    <source>
        <strain evidence="2 3">DSM 104297</strain>
    </source>
</reference>
<dbReference type="Pfam" id="PF08241">
    <property type="entry name" value="Methyltransf_11"/>
    <property type="match status" value="1"/>
</dbReference>
<evidence type="ECO:0000259" key="1">
    <source>
        <dbReference type="Pfam" id="PF08241"/>
    </source>
</evidence>
<dbReference type="InterPro" id="IPR013216">
    <property type="entry name" value="Methyltransf_11"/>
</dbReference>
<proteinExistence type="predicted"/>
<name>A0ABS2QSZ6_9BACI</name>
<comment type="caution">
    <text evidence="2">The sequence shown here is derived from an EMBL/GenBank/DDBJ whole genome shotgun (WGS) entry which is preliminary data.</text>
</comment>
<dbReference type="RefSeq" id="WP_205184355.1">
    <property type="nucleotide sequence ID" value="NZ_JAFBFC010000001.1"/>
</dbReference>